<organism evidence="1">
    <name type="scientific">marine sediment metagenome</name>
    <dbReference type="NCBI Taxonomy" id="412755"/>
    <lineage>
        <taxon>unclassified sequences</taxon>
        <taxon>metagenomes</taxon>
        <taxon>ecological metagenomes</taxon>
    </lineage>
</organism>
<gene>
    <name evidence="1" type="ORF">S12H4_56178</name>
</gene>
<dbReference type="AlphaFoldDB" id="X1VYL8"/>
<name>X1VYL8_9ZZZZ</name>
<feature type="non-terminal residue" evidence="1">
    <location>
        <position position="1"/>
    </location>
</feature>
<dbReference type="InterPro" id="IPR011006">
    <property type="entry name" value="CheY-like_superfamily"/>
</dbReference>
<sequence>ESSEMEREIRAQGVFYYFVKPFNMKKMKEIIKAALRKDKPR</sequence>
<protein>
    <recommendedName>
        <fullName evidence="2">Response regulatory domain-containing protein</fullName>
    </recommendedName>
</protein>
<evidence type="ECO:0000313" key="1">
    <source>
        <dbReference type="EMBL" id="GAJ24686.1"/>
    </source>
</evidence>
<dbReference type="SUPFAM" id="SSF52172">
    <property type="entry name" value="CheY-like"/>
    <property type="match status" value="1"/>
</dbReference>
<comment type="caution">
    <text evidence="1">The sequence shown here is derived from an EMBL/GenBank/DDBJ whole genome shotgun (WGS) entry which is preliminary data.</text>
</comment>
<evidence type="ECO:0008006" key="2">
    <source>
        <dbReference type="Google" id="ProtNLM"/>
    </source>
</evidence>
<proteinExistence type="predicted"/>
<reference evidence="1" key="1">
    <citation type="journal article" date="2014" name="Front. Microbiol.">
        <title>High frequency of phylogenetically diverse reductive dehalogenase-homologous genes in deep subseafloor sedimentary metagenomes.</title>
        <authorList>
            <person name="Kawai M."/>
            <person name="Futagami T."/>
            <person name="Toyoda A."/>
            <person name="Takaki Y."/>
            <person name="Nishi S."/>
            <person name="Hori S."/>
            <person name="Arai W."/>
            <person name="Tsubouchi T."/>
            <person name="Morono Y."/>
            <person name="Uchiyama I."/>
            <person name="Ito T."/>
            <person name="Fujiyama A."/>
            <person name="Inagaki F."/>
            <person name="Takami H."/>
        </authorList>
    </citation>
    <scope>NUCLEOTIDE SEQUENCE</scope>
    <source>
        <strain evidence="1">Expedition CK06-06</strain>
    </source>
</reference>
<dbReference type="EMBL" id="BARW01036135">
    <property type="protein sequence ID" value="GAJ24686.1"/>
    <property type="molecule type" value="Genomic_DNA"/>
</dbReference>
<accession>X1VYL8</accession>